<evidence type="ECO:0000313" key="8">
    <source>
        <dbReference type="Proteomes" id="UP000189703"/>
    </source>
</evidence>
<evidence type="ECO:0000256" key="5">
    <source>
        <dbReference type="PROSITE-ProRule" id="PRU00325"/>
    </source>
</evidence>
<protein>
    <submittedName>
        <fullName evidence="9 10">Protein FAR1-RELATED SEQUENCE 5-like isoform X1</fullName>
    </submittedName>
</protein>
<reference evidence="9 10" key="1">
    <citation type="submission" date="2025-04" db="UniProtKB">
        <authorList>
            <consortium name="RefSeq"/>
        </authorList>
    </citation>
    <scope>IDENTIFICATION</scope>
</reference>
<dbReference type="SMART" id="SM00575">
    <property type="entry name" value="ZnF_PMZ"/>
    <property type="match status" value="1"/>
</dbReference>
<dbReference type="PANTHER" id="PTHR31669:SF179">
    <property type="entry name" value="PROTEIN FAR1-RELATED SEQUENCE 5"/>
    <property type="match status" value="1"/>
</dbReference>
<dbReference type="InterPro" id="IPR006564">
    <property type="entry name" value="Znf_PMZ"/>
</dbReference>
<dbReference type="InterPro" id="IPR004330">
    <property type="entry name" value="FAR1_DNA_bnd_dom"/>
</dbReference>
<dbReference type="RefSeq" id="XP_010267251.1">
    <property type="nucleotide sequence ID" value="XM_010268949.2"/>
</dbReference>
<organism evidence="8 9">
    <name type="scientific">Nelumbo nucifera</name>
    <name type="common">Sacred lotus</name>
    <dbReference type="NCBI Taxonomy" id="4432"/>
    <lineage>
        <taxon>Eukaryota</taxon>
        <taxon>Viridiplantae</taxon>
        <taxon>Streptophyta</taxon>
        <taxon>Embryophyta</taxon>
        <taxon>Tracheophyta</taxon>
        <taxon>Spermatophyta</taxon>
        <taxon>Magnoliopsida</taxon>
        <taxon>Proteales</taxon>
        <taxon>Nelumbonaceae</taxon>
        <taxon>Nelumbo</taxon>
    </lineage>
</organism>
<dbReference type="GO" id="GO:0008270">
    <property type="term" value="F:zinc ion binding"/>
    <property type="evidence" value="ECO:0007669"/>
    <property type="project" value="UniProtKB-KW"/>
</dbReference>
<dbReference type="AlphaFoldDB" id="A0A1U8AJ55"/>
<dbReference type="PROSITE" id="PS50966">
    <property type="entry name" value="ZF_SWIM"/>
    <property type="match status" value="1"/>
</dbReference>
<dbReference type="STRING" id="4432.A0A1U8AJ55"/>
<dbReference type="OrthoDB" id="1421156at2759"/>
<dbReference type="InterPro" id="IPR031052">
    <property type="entry name" value="FHY3/FAR1"/>
</dbReference>
<dbReference type="GO" id="GO:0006355">
    <property type="term" value="P:regulation of DNA-templated transcription"/>
    <property type="evidence" value="ECO:0007669"/>
    <property type="project" value="InterPro"/>
</dbReference>
<dbReference type="PANTHER" id="PTHR31669">
    <property type="entry name" value="PROTEIN FAR1-RELATED SEQUENCE 10-RELATED"/>
    <property type="match status" value="1"/>
</dbReference>
<dbReference type="eggNOG" id="ENOG502QVUC">
    <property type="taxonomic scope" value="Eukaryota"/>
</dbReference>
<dbReference type="RefSeq" id="XP_010267250.1">
    <property type="nucleotide sequence ID" value="XM_010268948.2"/>
</dbReference>
<dbReference type="InterPro" id="IPR007527">
    <property type="entry name" value="Znf_SWIM"/>
</dbReference>
<evidence type="ECO:0000256" key="4">
    <source>
        <dbReference type="ARBA" id="ARBA00022833"/>
    </source>
</evidence>
<evidence type="ECO:0000256" key="2">
    <source>
        <dbReference type="ARBA" id="ARBA00022723"/>
    </source>
</evidence>
<keyword evidence="2" id="KW-0479">Metal-binding</keyword>
<dbReference type="Proteomes" id="UP000189703">
    <property type="component" value="Unplaced"/>
</dbReference>
<comment type="similarity">
    <text evidence="1">Belongs to the FHY3/FAR1 family.</text>
</comment>
<dbReference type="OMA" id="NMASHAL"/>
<evidence type="ECO:0000256" key="3">
    <source>
        <dbReference type="ARBA" id="ARBA00022771"/>
    </source>
</evidence>
<evidence type="ECO:0000313" key="10">
    <source>
        <dbReference type="RefSeq" id="XP_010267251.1"/>
    </source>
</evidence>
<keyword evidence="4" id="KW-0862">Zinc</keyword>
<proteinExistence type="inferred from homology"/>
<feature type="region of interest" description="Disordered" evidence="6">
    <location>
        <begin position="870"/>
        <end position="959"/>
    </location>
</feature>
<dbReference type="InterPro" id="IPR018289">
    <property type="entry name" value="MULE_transposase_dom"/>
</dbReference>
<keyword evidence="8" id="KW-1185">Reference proteome</keyword>
<keyword evidence="3 5" id="KW-0863">Zinc-finger</keyword>
<dbReference type="Pfam" id="PF04434">
    <property type="entry name" value="SWIM"/>
    <property type="match status" value="1"/>
</dbReference>
<evidence type="ECO:0000259" key="7">
    <source>
        <dbReference type="PROSITE" id="PS50966"/>
    </source>
</evidence>
<name>A0A1U8AJ55_NELNU</name>
<accession>A0A1U8AJ55</accession>
<gene>
    <name evidence="9 10" type="primary">LOC104604556</name>
</gene>
<dbReference type="Pfam" id="PF03101">
    <property type="entry name" value="FAR1"/>
    <property type="match status" value="2"/>
</dbReference>
<dbReference type="GeneID" id="104604556"/>
<evidence type="ECO:0000256" key="1">
    <source>
        <dbReference type="ARBA" id="ARBA00005889"/>
    </source>
</evidence>
<dbReference type="KEGG" id="nnu:104604556"/>
<sequence>MQRTSTSDSIDASDRIFEVIPEFGDKVTNLETHAVQEYSSPSRLPALDEVACYKPYVGMEFDSLDRAFLFYNEYARIVGFSVRKGKTRKSNLDGSFLFRRFCCSKEGHRRNKRGNDTNETRQMKCGALMKVGVHNQPVTRVGCNAKLDVKRKNGGRWVVQKFDEEHNHECAHQGETHLLRSHKRKQSTQGPVNGTRAFSKPSVGMEFDSLDKAFLFYNEYARIVGFSVRKAKIRKSNIDGSILFRRLCCSKEGHSRKSLESDNDETNQVKDGVAAKVSKRNHLVSRVGCNAKLDLKKANSGKWVVQKFCEEHNHECAQQGEIHLMRSHRCNQSTYGELNDMTPDAGMKPMEAVPDLIREADGNENPEQDLEYHSSEKLGKHVKMGDAQVILSYLRHMQEANPSFFYAIQGNERDKRMNFFWADARSRMDYSYFGDVIYLDTSYGTNKYGRPFAPIVGVNHHQQTVLLGYAILSSKTEESFVWLLETFLKVMSDHHPVSIITNPNAVMAKAIERVLPRTHHRLCLWHIFQNAVKHLSHLYKIEDGFITDFKKCIYESQWCDEFESRWSSLLNKYELRDDEWLDNMYKKRHKWVPAYSRYIFHADMTTSQRIENINSFFNGYLNKSLPLSDFIKQCEKALVSRREKETYEDFISHQTRPVLKLDLPMEQQAADVYTRSVFKEFHNEFCDSFKHIAKETGRAGANSTYMVSRWGHNRNFLVNFNSYNKDIQITCSCQKFEFSGILCRHILKVFMVKNVMLIPETYIRKRWTKKVKSNVVLEENAREMHQNSQKSSALHHKDSCCQHSDLYAKGETSTNAYQTEKHEIEMALKEPGNFAHEETSIVQPNIEDPKGLDFTVEVKNIVDSDFHLNGGNSENKLLCNPAHEKAEGKPPKRTISSLGEDKGKTKARTGLKSDKHGDILLSPEPGSSEHNETTLLSAGPTSIEHDGPPSCSSKEGVDDSCHVGEKDEQESQNCSGLSYVWPNVCVYACAPAGSLGDLNGQCHSSNATNFGESLAGLSCIQTSEPNIFDLNQELSVGSSSIPTSPMSHFAINQQTWLVPRTGGW</sequence>
<evidence type="ECO:0000313" key="9">
    <source>
        <dbReference type="RefSeq" id="XP_010267250.1"/>
    </source>
</evidence>
<feature type="domain" description="SWIM-type" evidence="7">
    <location>
        <begin position="716"/>
        <end position="754"/>
    </location>
</feature>
<dbReference type="Pfam" id="PF10551">
    <property type="entry name" value="MULE"/>
    <property type="match status" value="1"/>
</dbReference>
<evidence type="ECO:0000256" key="6">
    <source>
        <dbReference type="SAM" id="MobiDB-lite"/>
    </source>
</evidence>